<evidence type="ECO:0000256" key="8">
    <source>
        <dbReference type="ARBA" id="ARBA00023128"/>
    </source>
</evidence>
<dbReference type="GO" id="GO:0030150">
    <property type="term" value="P:protein import into mitochondrial matrix"/>
    <property type="evidence" value="ECO:0007669"/>
    <property type="project" value="InterPro"/>
</dbReference>
<accession>A0A0N4U9V9</accession>
<evidence type="ECO:0000256" key="2">
    <source>
        <dbReference type="ARBA" id="ARBA00010917"/>
    </source>
</evidence>
<keyword evidence="8" id="KW-0496">Mitochondrion</keyword>
<name>A0A0N4U9V9_DRAME</name>
<evidence type="ECO:0000256" key="6">
    <source>
        <dbReference type="ARBA" id="ARBA00022927"/>
    </source>
</evidence>
<dbReference type="Gene3D" id="3.30.1490.40">
    <property type="match status" value="1"/>
</dbReference>
<evidence type="ECO:0000256" key="1">
    <source>
        <dbReference type="ARBA" id="ARBA00004572"/>
    </source>
</evidence>
<dbReference type="Pfam" id="PF08038">
    <property type="entry name" value="Tom7"/>
    <property type="match status" value="1"/>
</dbReference>
<keyword evidence="13" id="KW-1185">Reference proteome</keyword>
<comment type="similarity">
    <text evidence="2">Belongs to the Tom7 family.</text>
</comment>
<dbReference type="AlphaFoldDB" id="A0A0N4U9V9"/>
<dbReference type="WBParaSite" id="DME_0000389901-mRNA-1">
    <property type="protein sequence ID" value="DME_0000389901-mRNA-1"/>
    <property type="gene ID" value="DME_0000389901"/>
</dbReference>
<reference evidence="14" key="1">
    <citation type="submission" date="2017-02" db="UniProtKB">
        <authorList>
            <consortium name="WormBaseParasite"/>
        </authorList>
    </citation>
    <scope>IDENTIFICATION</scope>
</reference>
<evidence type="ECO:0000256" key="4">
    <source>
        <dbReference type="ARBA" id="ARBA00022692"/>
    </source>
</evidence>
<organism evidence="12 14">
    <name type="scientific">Dracunculus medinensis</name>
    <name type="common">Guinea worm</name>
    <dbReference type="NCBI Taxonomy" id="318479"/>
    <lineage>
        <taxon>Eukaryota</taxon>
        <taxon>Metazoa</taxon>
        <taxon>Ecdysozoa</taxon>
        <taxon>Nematoda</taxon>
        <taxon>Chromadorea</taxon>
        <taxon>Rhabditida</taxon>
        <taxon>Spirurina</taxon>
        <taxon>Dracunculoidea</taxon>
        <taxon>Dracunculidae</taxon>
        <taxon>Dracunculus</taxon>
    </lineage>
</organism>
<dbReference type="PANTHER" id="PTHR13138:SF3">
    <property type="entry name" value="CD2 ANTIGEN CYTOPLASMIC TAIL-BINDING PROTEIN 2"/>
    <property type="match status" value="1"/>
</dbReference>
<feature type="compositionally biased region" description="Basic and acidic residues" evidence="10">
    <location>
        <begin position="9"/>
        <end position="20"/>
    </location>
</feature>
<evidence type="ECO:0000313" key="12">
    <source>
        <dbReference type="Proteomes" id="UP000038040"/>
    </source>
</evidence>
<keyword evidence="5" id="KW-1000">Mitochondrion outer membrane</keyword>
<dbReference type="GO" id="GO:0005742">
    <property type="term" value="C:mitochondrial outer membrane translocase complex"/>
    <property type="evidence" value="ECO:0007669"/>
    <property type="project" value="InterPro"/>
</dbReference>
<evidence type="ECO:0000256" key="3">
    <source>
        <dbReference type="ARBA" id="ARBA00022448"/>
    </source>
</evidence>
<evidence type="ECO:0000256" key="7">
    <source>
        <dbReference type="ARBA" id="ARBA00022989"/>
    </source>
</evidence>
<dbReference type="GO" id="GO:0005682">
    <property type="term" value="C:U5 snRNP"/>
    <property type="evidence" value="ECO:0007669"/>
    <property type="project" value="InterPro"/>
</dbReference>
<dbReference type="PANTHER" id="PTHR13138">
    <property type="entry name" value="PROTEIN LIN1"/>
    <property type="match status" value="1"/>
</dbReference>
<dbReference type="SUPFAM" id="SSF55277">
    <property type="entry name" value="GYF domain"/>
    <property type="match status" value="1"/>
</dbReference>
<keyword evidence="4" id="KW-0812">Transmembrane</keyword>
<dbReference type="Proteomes" id="UP000274756">
    <property type="component" value="Unassembled WGS sequence"/>
</dbReference>
<feature type="region of interest" description="Disordered" evidence="10">
    <location>
        <begin position="1"/>
        <end position="21"/>
    </location>
</feature>
<feature type="region of interest" description="Disordered" evidence="10">
    <location>
        <begin position="46"/>
        <end position="82"/>
    </location>
</feature>
<gene>
    <name evidence="11" type="ORF">DME_LOCUS7904</name>
</gene>
<dbReference type="InterPro" id="IPR035445">
    <property type="entry name" value="GYF-like_dom_sf"/>
</dbReference>
<keyword evidence="6" id="KW-0653">Protein transport</keyword>
<dbReference type="Proteomes" id="UP000038040">
    <property type="component" value="Unplaced"/>
</dbReference>
<proteinExistence type="inferred from homology"/>
<protein>
    <submittedName>
        <fullName evidence="14">Mitochondrial import receptor subunit TOM7 homolog</fullName>
    </submittedName>
</protein>
<dbReference type="EMBL" id="UYYG01001164">
    <property type="protein sequence ID" value="VDN57931.1"/>
    <property type="molecule type" value="Genomic_DNA"/>
</dbReference>
<evidence type="ECO:0000313" key="14">
    <source>
        <dbReference type="WBParaSite" id="DME_0000389901-mRNA-1"/>
    </source>
</evidence>
<keyword evidence="7" id="KW-1133">Transmembrane helix</keyword>
<dbReference type="InterPro" id="IPR012621">
    <property type="entry name" value="Tom7"/>
</dbReference>
<evidence type="ECO:0000256" key="9">
    <source>
        <dbReference type="ARBA" id="ARBA00023136"/>
    </source>
</evidence>
<dbReference type="STRING" id="318479.A0A0N4U9V9"/>
<keyword evidence="9" id="KW-0472">Membrane</keyword>
<comment type="subcellular location">
    <subcellularLocation>
        <location evidence="1">Mitochondrion outer membrane</location>
        <topology evidence="1">Single-pass membrane protein</topology>
    </subcellularLocation>
</comment>
<reference evidence="11 13" key="2">
    <citation type="submission" date="2018-11" db="EMBL/GenBank/DDBJ databases">
        <authorList>
            <consortium name="Pathogen Informatics"/>
        </authorList>
    </citation>
    <scope>NUCLEOTIDE SEQUENCE [LARGE SCALE GENOMIC DNA]</scope>
</reference>
<evidence type="ECO:0000256" key="10">
    <source>
        <dbReference type="SAM" id="MobiDB-lite"/>
    </source>
</evidence>
<evidence type="ECO:0000313" key="13">
    <source>
        <dbReference type="Proteomes" id="UP000274756"/>
    </source>
</evidence>
<evidence type="ECO:0000313" key="11">
    <source>
        <dbReference type="EMBL" id="VDN57931.1"/>
    </source>
</evidence>
<feature type="compositionally biased region" description="Acidic residues" evidence="10">
    <location>
        <begin position="73"/>
        <end position="82"/>
    </location>
</feature>
<dbReference type="InterPro" id="IPR039905">
    <property type="entry name" value="CD2BP2/Lin1"/>
</dbReference>
<evidence type="ECO:0000256" key="5">
    <source>
        <dbReference type="ARBA" id="ARBA00022787"/>
    </source>
</evidence>
<sequence length="397" mass="45461">MEGGKRIRSHFDEFDNEKSHSATKYVRFSDEVISDDSGVVRQLDDDYKSKHTLDSDEEDEAKYEELDVNQVEGQEDSGEEEFEGNTKIMAFNMKDDLEDGHFDTDGTFIFKKKEREIKDAWLDNIDWNYVKKNAGDRWHRANEGDNASLKVMGDNELKSVYTKIVSFLQPNENIERAIKRLGKVKGLSAAEDRKKRWAAKKAGKEYIDESSNSVKELTGLADSLVSKGEFEAYQYSFEKLNYLIRQMEHRAVDDLDMFSDAPSSSVEGLRNVGDKSNSGREDSVNSVKWEYKMSNDGDAEIIGPKTSAEMLDLQNEGKFVDGGWARKLGTQSFYNLRQMKFSQTQRQFIAKTIEMFKFSVRWGYVPFIIFLGIQHGADIVQPGVIPPPLTYMQVFYG</sequence>
<dbReference type="OrthoDB" id="331341at2759"/>
<keyword evidence="3" id="KW-0813">Transport</keyword>